<comment type="function">
    <text evidence="5">NDH-1 shuttles electrons from NADH, via FMN and iron-sulfur (Fe-S) centers, to quinones in the respiratory chain. The immediate electron acceptor for the enzyme in this species is believed to be a menaquinone. Couples the redox reaction to proton translocation (for every two electrons transferred, four hydrogen ions are translocated across the cytoplasmic membrane), and thus conserves the redox energy in a proton gradient.</text>
</comment>
<proteinExistence type="inferred from homology"/>
<feature type="transmembrane region" description="Helical" evidence="5">
    <location>
        <begin position="432"/>
        <end position="453"/>
    </location>
</feature>
<evidence type="ECO:0000256" key="1">
    <source>
        <dbReference type="ARBA" id="ARBA00004127"/>
    </source>
</evidence>
<evidence type="ECO:0000256" key="4">
    <source>
        <dbReference type="ARBA" id="ARBA00023136"/>
    </source>
</evidence>
<feature type="transmembrane region" description="Helical" evidence="5">
    <location>
        <begin position="262"/>
        <end position="280"/>
    </location>
</feature>
<keyword evidence="5" id="KW-1003">Cell membrane</keyword>
<dbReference type="InterPro" id="IPR010096">
    <property type="entry name" value="NADH-Q_OxRdtase_suN/2"/>
</dbReference>
<feature type="transmembrane region" description="Helical" evidence="5">
    <location>
        <begin position="31"/>
        <end position="50"/>
    </location>
</feature>
<evidence type="ECO:0000313" key="9">
    <source>
        <dbReference type="Proteomes" id="UP000241848"/>
    </source>
</evidence>
<feature type="transmembrane region" description="Helical" evidence="5">
    <location>
        <begin position="6"/>
        <end position="24"/>
    </location>
</feature>
<feature type="transmembrane region" description="Helical" evidence="5">
    <location>
        <begin position="70"/>
        <end position="89"/>
    </location>
</feature>
<dbReference type="HAMAP" id="MF_00445">
    <property type="entry name" value="NDH1_NuoN_1"/>
    <property type="match status" value="1"/>
</dbReference>
<organism evidence="8 9">
    <name type="scientific">Sulfobacillus acidophilus</name>
    <dbReference type="NCBI Taxonomy" id="53633"/>
    <lineage>
        <taxon>Bacteria</taxon>
        <taxon>Bacillati</taxon>
        <taxon>Bacillota</taxon>
        <taxon>Clostridia</taxon>
        <taxon>Eubacteriales</taxon>
        <taxon>Clostridiales Family XVII. Incertae Sedis</taxon>
        <taxon>Sulfobacillus</taxon>
    </lineage>
</organism>
<dbReference type="PANTHER" id="PTHR22773">
    <property type="entry name" value="NADH DEHYDROGENASE"/>
    <property type="match status" value="1"/>
</dbReference>
<name>A0A2T2WML4_9FIRM</name>
<comment type="catalytic activity">
    <reaction evidence="5">
        <text>a quinone + NADH + 5 H(+)(in) = a quinol + NAD(+) + 4 H(+)(out)</text>
        <dbReference type="Rhea" id="RHEA:57888"/>
        <dbReference type="ChEBI" id="CHEBI:15378"/>
        <dbReference type="ChEBI" id="CHEBI:24646"/>
        <dbReference type="ChEBI" id="CHEBI:57540"/>
        <dbReference type="ChEBI" id="CHEBI:57945"/>
        <dbReference type="ChEBI" id="CHEBI:132124"/>
    </reaction>
</comment>
<comment type="subunit">
    <text evidence="5">NDH-1 is composed of 14 different subunits. Subunits NuoA, H, J, K, L, M, N constitute the membrane sector of the complex.</text>
</comment>
<evidence type="ECO:0000313" key="8">
    <source>
        <dbReference type="EMBL" id="PSR23478.1"/>
    </source>
</evidence>
<reference evidence="8 9" key="1">
    <citation type="journal article" date="2014" name="BMC Genomics">
        <title>Comparison of environmental and isolate Sulfobacillus genomes reveals diverse carbon, sulfur, nitrogen, and hydrogen metabolisms.</title>
        <authorList>
            <person name="Justice N.B."/>
            <person name="Norman A."/>
            <person name="Brown C.T."/>
            <person name="Singh A."/>
            <person name="Thomas B.C."/>
            <person name="Banfield J.F."/>
        </authorList>
    </citation>
    <scope>NUCLEOTIDE SEQUENCE [LARGE SCALE GENOMIC DNA]</scope>
    <source>
        <strain evidence="8">AMDSBA3</strain>
    </source>
</reference>
<dbReference type="Pfam" id="PF00361">
    <property type="entry name" value="Proton_antipo_M"/>
    <property type="match status" value="1"/>
</dbReference>
<sequence length="471" mass="49725">MAFALWPEYTIVLGIFATMLAIMIGSRERTIVGYWLALAALVASAIVTTVDWSSRVLPVSLFHQGVTVDAFSLVVDGLVLLAAVGALLIGWNDRRYGTDFPILLLVALLGMMVLGMANNFIVLFLGIELLSLPLYILAASHSPGVSGEAGLKYLLLGAFSSGILLFGLALLYGSSGTMVFTQLDPATMILPLAGAGLALTVVGLVFKLGIVPFHMWVPDVYEGSPMPVTTYMAFGTKVGAAAILLRFLFFGFSLSVDWWGPAIGYLAVLTMIVGNLLALAQKDLKRLLAYSGIANAGYVLVGIASHNMSGARALLFYLLVYGLAILAAFAILTFVAGERDSVSLNDLTGLVYRSPWLAAFLTIAMLSLAGIPLTGGFVGKFYLLQAAIYAGQPGLAIGLVVGAMVGLAAYVRPLQRAFAKPSGSESIEPIRWPIAGAIVLIVCVAGTIGLGVYPGPVVHIVNHSAAFYWLK</sequence>
<evidence type="ECO:0000256" key="5">
    <source>
        <dbReference type="HAMAP-Rule" id="MF_00445"/>
    </source>
</evidence>
<feature type="transmembrane region" description="Helical" evidence="5">
    <location>
        <begin position="287"/>
        <end position="308"/>
    </location>
</feature>
<dbReference type="EC" id="7.1.1.-" evidence="5"/>
<dbReference type="GO" id="GO:0008137">
    <property type="term" value="F:NADH dehydrogenase (ubiquinone) activity"/>
    <property type="evidence" value="ECO:0007669"/>
    <property type="project" value="InterPro"/>
</dbReference>
<comment type="caution">
    <text evidence="8">The sequence shown here is derived from an EMBL/GenBank/DDBJ whole genome shotgun (WGS) entry which is preliminary data.</text>
</comment>
<evidence type="ECO:0000259" key="7">
    <source>
        <dbReference type="Pfam" id="PF00361"/>
    </source>
</evidence>
<gene>
    <name evidence="5" type="primary">nuoN</name>
    <name evidence="8" type="ORF">C7B45_02760</name>
</gene>
<evidence type="ECO:0000256" key="6">
    <source>
        <dbReference type="RuleBase" id="RU000320"/>
    </source>
</evidence>
<dbReference type="NCBIfam" id="TIGR01770">
    <property type="entry name" value="NDH_I_N"/>
    <property type="match status" value="1"/>
</dbReference>
<comment type="similarity">
    <text evidence="5">Belongs to the complex I subunit 2 family.</text>
</comment>
<feature type="transmembrane region" description="Helical" evidence="5">
    <location>
        <begin position="314"/>
        <end position="335"/>
    </location>
</feature>
<evidence type="ECO:0000256" key="2">
    <source>
        <dbReference type="ARBA" id="ARBA00022692"/>
    </source>
</evidence>
<keyword evidence="2 5" id="KW-0812">Transmembrane</keyword>
<keyword evidence="4 5" id="KW-0472">Membrane</keyword>
<keyword evidence="5" id="KW-1278">Translocase</keyword>
<feature type="transmembrane region" description="Helical" evidence="5">
    <location>
        <begin position="151"/>
        <end position="172"/>
    </location>
</feature>
<dbReference type="AlphaFoldDB" id="A0A2T2WML4"/>
<keyword evidence="3 5" id="KW-1133">Transmembrane helix</keyword>
<feature type="transmembrane region" description="Helical" evidence="5">
    <location>
        <begin position="192"/>
        <end position="217"/>
    </location>
</feature>
<dbReference type="GO" id="GO:0005886">
    <property type="term" value="C:plasma membrane"/>
    <property type="evidence" value="ECO:0007669"/>
    <property type="project" value="UniProtKB-SubCell"/>
</dbReference>
<dbReference type="Proteomes" id="UP000241848">
    <property type="component" value="Unassembled WGS sequence"/>
</dbReference>
<accession>A0A2T2WML4</accession>
<feature type="transmembrane region" description="Helical" evidence="5">
    <location>
        <begin position="356"/>
        <end position="378"/>
    </location>
</feature>
<keyword evidence="5" id="KW-0874">Quinone</keyword>
<comment type="subcellular location">
    <subcellularLocation>
        <location evidence="5">Cell membrane</location>
        <topology evidence="5">Multi-pass membrane protein</topology>
    </subcellularLocation>
    <subcellularLocation>
        <location evidence="1">Endomembrane system</location>
        <topology evidence="1">Multi-pass membrane protein</topology>
    </subcellularLocation>
    <subcellularLocation>
        <location evidence="6">Membrane</location>
        <topology evidence="6">Multi-pass membrane protein</topology>
    </subcellularLocation>
</comment>
<protein>
    <recommendedName>
        <fullName evidence="5">NADH-quinone oxidoreductase subunit N</fullName>
        <ecNumber evidence="5">7.1.1.-</ecNumber>
    </recommendedName>
    <alternativeName>
        <fullName evidence="5">NADH dehydrogenase I subunit N</fullName>
    </alternativeName>
    <alternativeName>
        <fullName evidence="5">NDH-1 subunit N</fullName>
    </alternativeName>
</protein>
<keyword evidence="5" id="KW-0520">NAD</keyword>
<keyword evidence="5" id="KW-0813">Transport</keyword>
<feature type="domain" description="NADH:quinone oxidoreductase/Mrp antiporter transmembrane" evidence="7">
    <location>
        <begin position="117"/>
        <end position="402"/>
    </location>
</feature>
<dbReference type="InterPro" id="IPR001750">
    <property type="entry name" value="ND/Mrp_TM"/>
</dbReference>
<dbReference type="EMBL" id="PXYV01000005">
    <property type="protein sequence ID" value="PSR23478.1"/>
    <property type="molecule type" value="Genomic_DNA"/>
</dbReference>
<dbReference type="GO" id="GO:0042773">
    <property type="term" value="P:ATP synthesis coupled electron transport"/>
    <property type="evidence" value="ECO:0007669"/>
    <property type="project" value="InterPro"/>
</dbReference>
<feature type="transmembrane region" description="Helical" evidence="5">
    <location>
        <begin position="390"/>
        <end position="411"/>
    </location>
</feature>
<evidence type="ECO:0000256" key="3">
    <source>
        <dbReference type="ARBA" id="ARBA00022989"/>
    </source>
</evidence>
<dbReference type="GO" id="GO:0012505">
    <property type="term" value="C:endomembrane system"/>
    <property type="evidence" value="ECO:0007669"/>
    <property type="project" value="UniProtKB-SubCell"/>
</dbReference>
<dbReference type="GO" id="GO:0050136">
    <property type="term" value="F:NADH dehydrogenase (quinone) (non-electrogenic) activity"/>
    <property type="evidence" value="ECO:0007669"/>
    <property type="project" value="UniProtKB-UniRule"/>
</dbReference>
<dbReference type="GO" id="GO:0048038">
    <property type="term" value="F:quinone binding"/>
    <property type="evidence" value="ECO:0007669"/>
    <property type="project" value="UniProtKB-KW"/>
</dbReference>